<reference evidence="2 3" key="1">
    <citation type="submission" date="2019-10" db="EMBL/GenBank/DDBJ databases">
        <authorList>
            <person name="Palmer J.M."/>
        </authorList>
    </citation>
    <scope>NUCLEOTIDE SEQUENCE [LARGE SCALE GENOMIC DNA]</scope>
    <source>
        <strain evidence="2 3">TWF506</strain>
    </source>
</reference>
<evidence type="ECO:0000256" key="1">
    <source>
        <dbReference type="SAM" id="MobiDB-lite"/>
    </source>
</evidence>
<comment type="caution">
    <text evidence="2">The sequence shown here is derived from an EMBL/GenBank/DDBJ whole genome shotgun (WGS) entry which is preliminary data.</text>
</comment>
<organism evidence="2 3">
    <name type="scientific">Arthrobotrys conoides</name>
    <dbReference type="NCBI Taxonomy" id="74498"/>
    <lineage>
        <taxon>Eukaryota</taxon>
        <taxon>Fungi</taxon>
        <taxon>Dikarya</taxon>
        <taxon>Ascomycota</taxon>
        <taxon>Pezizomycotina</taxon>
        <taxon>Orbiliomycetes</taxon>
        <taxon>Orbiliales</taxon>
        <taxon>Orbiliaceae</taxon>
        <taxon>Arthrobotrys</taxon>
    </lineage>
</organism>
<feature type="region of interest" description="Disordered" evidence="1">
    <location>
        <begin position="161"/>
        <end position="187"/>
    </location>
</feature>
<dbReference type="EMBL" id="JAVHJM010000005">
    <property type="protein sequence ID" value="KAK6514288.1"/>
    <property type="molecule type" value="Genomic_DNA"/>
</dbReference>
<feature type="region of interest" description="Disordered" evidence="1">
    <location>
        <begin position="722"/>
        <end position="758"/>
    </location>
</feature>
<feature type="region of interest" description="Disordered" evidence="1">
    <location>
        <begin position="66"/>
        <end position="132"/>
    </location>
</feature>
<proteinExistence type="predicted"/>
<feature type="region of interest" description="Disordered" evidence="1">
    <location>
        <begin position="652"/>
        <end position="678"/>
    </location>
</feature>
<keyword evidence="3" id="KW-1185">Reference proteome</keyword>
<name>A0AAN8NDP8_9PEZI</name>
<evidence type="ECO:0000313" key="2">
    <source>
        <dbReference type="EMBL" id="KAK6514288.1"/>
    </source>
</evidence>
<feature type="compositionally biased region" description="Acidic residues" evidence="1">
    <location>
        <begin position="467"/>
        <end position="477"/>
    </location>
</feature>
<protein>
    <submittedName>
        <fullName evidence="2">Uncharacterized protein</fullName>
    </submittedName>
</protein>
<feature type="region of interest" description="Disordered" evidence="1">
    <location>
        <begin position="30"/>
        <end position="53"/>
    </location>
</feature>
<sequence length="758" mass="85630">MSEGSEDSPPPGFTLDDFVAKALKEPPYLFDKLKDDPVKKKPIGNTHQRFPETLRDQFRDQYRDGFHSNFQQQAEMQFEEAFPQKGKTVTPEEESSSQDETSSVASYPSIQTIPDPVSYTPSPERTPSPAMAPIPVIVTDPVIPASPRRGTFLTRSRNPVEDQLPTVPRRDPWIGGELPQPEPGVVETRRDGEFPESLWQRFDEFHAGGHFVPLPTPQTPAWSQEIADQVFQDYIARCEEFPAQIIMDMGIYDEYNQTCPSDEGYAGLHDLSSREVDSHNEEAYQDAREFQDLFPELGIAEEPLIYTTIDPRKLSKKRAAIIVSSSDEEEDEINEVNQTTIGNSEADKVFDRAIDMFLEQEQDFMSGSPRIPFTPGFGPSANRNLTMEKNSGTDVEIMSPETSGSEVRYPDQDAASVIFNEIYKTCAKAARKDPDNVVHPSEYLTNIVRPLRQPTANLSLIETSGNEADDEASDSDEAHDPSPPVRKIVTLRFNPEKLRSDPKQSKVTFNRVIEYRKEIRKMQRDGRFKDYDEVRLIKMEIKFTELQELVDGISQKMKATLVLHEDLFYGVVGFSRWSVEGRCHDVEIFDMLMAFNRIIRHCDNDEDDVTLLDIVEEYTTPEKRIDCHEFSADVFKLPIRFLTAAEIKVENSYRPSSPEPSDNEDVNNKGKGKAVSGSVQPKTAAMSFMGKVAVRFNRSNGEFCFSGLYHLVRFGGRPRGDIDFHKHQKDGSPFAPGSGGTGSNSRYQRYGGSSIPHP</sequence>
<feature type="compositionally biased region" description="Low complexity" evidence="1">
    <location>
        <begin position="70"/>
        <end position="84"/>
    </location>
</feature>
<evidence type="ECO:0000313" key="3">
    <source>
        <dbReference type="Proteomes" id="UP001307849"/>
    </source>
</evidence>
<dbReference type="Proteomes" id="UP001307849">
    <property type="component" value="Unassembled WGS sequence"/>
</dbReference>
<feature type="region of interest" description="Disordered" evidence="1">
    <location>
        <begin position="465"/>
        <end position="485"/>
    </location>
</feature>
<gene>
    <name evidence="2" type="ORF">TWF506_008685</name>
</gene>
<accession>A0AAN8NDP8</accession>
<dbReference type="AlphaFoldDB" id="A0AAN8NDP8"/>